<dbReference type="FunFam" id="1.10.287.1080:FF:000001">
    <property type="entry name" value="Nucleoside triphosphate pyrophosphohydrolase"/>
    <property type="match status" value="1"/>
</dbReference>
<organism evidence="6 7">
    <name type="scientific">Litorimonas cladophorae</name>
    <dbReference type="NCBI Taxonomy" id="1220491"/>
    <lineage>
        <taxon>Bacteria</taxon>
        <taxon>Pseudomonadati</taxon>
        <taxon>Pseudomonadota</taxon>
        <taxon>Alphaproteobacteria</taxon>
        <taxon>Maricaulales</taxon>
        <taxon>Robiginitomaculaceae</taxon>
    </lineage>
</organism>
<dbReference type="Proteomes" id="UP000600865">
    <property type="component" value="Unassembled WGS sequence"/>
</dbReference>
<dbReference type="GO" id="GO:0047693">
    <property type="term" value="F:ATP diphosphatase activity"/>
    <property type="evidence" value="ECO:0007669"/>
    <property type="project" value="UniProtKB-EC"/>
</dbReference>
<dbReference type="NCBIfam" id="TIGR00444">
    <property type="entry name" value="mazG"/>
    <property type="match status" value="1"/>
</dbReference>
<dbReference type="GO" id="GO:0046076">
    <property type="term" value="P:dTTP catabolic process"/>
    <property type="evidence" value="ECO:0007669"/>
    <property type="project" value="TreeGrafter"/>
</dbReference>
<protein>
    <recommendedName>
        <fullName evidence="4">Nucleoside triphosphate pyrophosphohydrolase</fullName>
        <ecNumber evidence="3">3.6.1.8</ecNumber>
    </recommendedName>
</protein>
<dbReference type="GO" id="GO:0006203">
    <property type="term" value="P:dGTP catabolic process"/>
    <property type="evidence" value="ECO:0007669"/>
    <property type="project" value="TreeGrafter"/>
</dbReference>
<dbReference type="SUPFAM" id="SSF101386">
    <property type="entry name" value="all-alpha NTP pyrophosphatases"/>
    <property type="match status" value="2"/>
</dbReference>
<dbReference type="GO" id="GO:0046047">
    <property type="term" value="P:TTP catabolic process"/>
    <property type="evidence" value="ECO:0007669"/>
    <property type="project" value="TreeGrafter"/>
</dbReference>
<dbReference type="PANTHER" id="PTHR30522">
    <property type="entry name" value="NUCLEOSIDE TRIPHOSPHATE PYROPHOSPHOHYDROLASE"/>
    <property type="match status" value="1"/>
</dbReference>
<evidence type="ECO:0000256" key="2">
    <source>
        <dbReference type="ARBA" id="ARBA00061115"/>
    </source>
</evidence>
<dbReference type="FunFam" id="1.10.287.1080:FF:000003">
    <property type="entry name" value="Nucleoside triphosphate pyrophosphohydrolase"/>
    <property type="match status" value="1"/>
</dbReference>
<dbReference type="EMBL" id="BMYV01000001">
    <property type="protein sequence ID" value="GGX58046.1"/>
    <property type="molecule type" value="Genomic_DNA"/>
</dbReference>
<dbReference type="InterPro" id="IPR011551">
    <property type="entry name" value="NTP_PyrPHydrolase_MazG"/>
</dbReference>
<dbReference type="CDD" id="cd11528">
    <property type="entry name" value="NTP-PPase_MazG_Nterm"/>
    <property type="match status" value="1"/>
</dbReference>
<dbReference type="Pfam" id="PF03819">
    <property type="entry name" value="MazG"/>
    <property type="match status" value="2"/>
</dbReference>
<keyword evidence="7" id="KW-1185">Reference proteome</keyword>
<dbReference type="GO" id="GO:0006950">
    <property type="term" value="P:response to stress"/>
    <property type="evidence" value="ECO:0007669"/>
    <property type="project" value="UniProtKB-ARBA"/>
</dbReference>
<proteinExistence type="inferred from homology"/>
<dbReference type="InterPro" id="IPR048015">
    <property type="entry name" value="NTP-PPase_MazG-like_N"/>
</dbReference>
<evidence type="ECO:0000256" key="1">
    <source>
        <dbReference type="ARBA" id="ARBA00052141"/>
    </source>
</evidence>
<comment type="caution">
    <text evidence="6">The sequence shown here is derived from an EMBL/GenBank/DDBJ whole genome shotgun (WGS) entry which is preliminary data.</text>
</comment>
<feature type="domain" description="NTP pyrophosphohydrolase MazG-like" evidence="5">
    <location>
        <begin position="163"/>
        <end position="221"/>
    </location>
</feature>
<feature type="domain" description="NTP pyrophosphohydrolase MazG-like" evidence="5">
    <location>
        <begin position="29"/>
        <end position="102"/>
    </location>
</feature>
<dbReference type="Gene3D" id="1.10.287.1080">
    <property type="entry name" value="MazG-like"/>
    <property type="match status" value="2"/>
</dbReference>
<evidence type="ECO:0000313" key="7">
    <source>
        <dbReference type="Proteomes" id="UP000600865"/>
    </source>
</evidence>
<dbReference type="GO" id="GO:0046061">
    <property type="term" value="P:dATP catabolic process"/>
    <property type="evidence" value="ECO:0007669"/>
    <property type="project" value="TreeGrafter"/>
</dbReference>
<dbReference type="InterPro" id="IPR004518">
    <property type="entry name" value="MazG-like_dom"/>
</dbReference>
<gene>
    <name evidence="6" type="ORF">GCM10011309_04000</name>
</gene>
<dbReference type="InterPro" id="IPR048011">
    <property type="entry name" value="NTP-PPase_MazG-like_C"/>
</dbReference>
<accession>A0A918NAB2</accession>
<sequence length="251" mass="28308">MMDLGDTPYDRIVALMARLRSDCPWDREQTFETIAPYTVEESYEVLDAVERGDMVDLKNELGDLLFQVLFHAKMASEVEAFDFKDVCNGLVDKMVRRHPHVFEGGEQPDWDAIKAVERKGKGEKRTLDGVARSLPALMRAEKLQKRAAKRGFDWPDTDGPVEKLREEINEVKDAVQSGSEADIKAEVGDFLFSAVNLARKLGVEPESALRDANAKFTRRFNAVEDKANVELETLSLDEMEDLWQAAKADGL</sequence>
<evidence type="ECO:0000256" key="4">
    <source>
        <dbReference type="ARBA" id="ARBA00074799"/>
    </source>
</evidence>
<dbReference type="RefSeq" id="WP_233349733.1">
    <property type="nucleotide sequence ID" value="NZ_BMYV01000001.1"/>
</dbReference>
<dbReference type="GO" id="GO:0046052">
    <property type="term" value="P:UTP catabolic process"/>
    <property type="evidence" value="ECO:0007669"/>
    <property type="project" value="TreeGrafter"/>
</dbReference>
<evidence type="ECO:0000259" key="5">
    <source>
        <dbReference type="Pfam" id="PF03819"/>
    </source>
</evidence>
<evidence type="ECO:0000313" key="6">
    <source>
        <dbReference type="EMBL" id="GGX58046.1"/>
    </source>
</evidence>
<reference evidence="6 7" key="1">
    <citation type="journal article" date="2014" name="Int. J. Syst. Evol. Microbiol.">
        <title>Complete genome sequence of Corynebacterium casei LMG S-19264T (=DSM 44701T), isolated from a smear-ripened cheese.</title>
        <authorList>
            <consortium name="US DOE Joint Genome Institute (JGI-PGF)"/>
            <person name="Walter F."/>
            <person name="Albersmeier A."/>
            <person name="Kalinowski J."/>
            <person name="Ruckert C."/>
        </authorList>
    </citation>
    <scope>NUCLEOTIDE SEQUENCE [LARGE SCALE GENOMIC DNA]</scope>
    <source>
        <strain evidence="6 7">KCTC 23968</strain>
    </source>
</reference>
<comment type="catalytic activity">
    <reaction evidence="1">
        <text>ATP + H2O = AMP + diphosphate + H(+)</text>
        <dbReference type="Rhea" id="RHEA:14245"/>
        <dbReference type="ChEBI" id="CHEBI:15377"/>
        <dbReference type="ChEBI" id="CHEBI:15378"/>
        <dbReference type="ChEBI" id="CHEBI:30616"/>
        <dbReference type="ChEBI" id="CHEBI:33019"/>
        <dbReference type="ChEBI" id="CHEBI:456215"/>
        <dbReference type="EC" id="3.6.1.8"/>
    </reaction>
</comment>
<comment type="similarity">
    <text evidence="2">Belongs to the nucleoside triphosphate pyrophosphohydrolase family.</text>
</comment>
<name>A0A918NAB2_9PROT</name>
<dbReference type="EC" id="3.6.1.8" evidence="3"/>
<evidence type="ECO:0000256" key="3">
    <source>
        <dbReference type="ARBA" id="ARBA00066372"/>
    </source>
</evidence>
<dbReference type="CDD" id="cd11529">
    <property type="entry name" value="NTP-PPase_MazG_Cterm"/>
    <property type="match status" value="1"/>
</dbReference>
<dbReference type="AlphaFoldDB" id="A0A918NAB2"/>
<dbReference type="NCBIfam" id="NF007113">
    <property type="entry name" value="PRK09562.1"/>
    <property type="match status" value="1"/>
</dbReference>
<dbReference type="GO" id="GO:0046081">
    <property type="term" value="P:dUTP catabolic process"/>
    <property type="evidence" value="ECO:0007669"/>
    <property type="project" value="TreeGrafter"/>
</dbReference>
<dbReference type="PANTHER" id="PTHR30522:SF0">
    <property type="entry name" value="NUCLEOSIDE TRIPHOSPHATE PYROPHOSPHOHYDROLASE"/>
    <property type="match status" value="1"/>
</dbReference>